<evidence type="ECO:0000256" key="6">
    <source>
        <dbReference type="ARBA" id="ARBA00023163"/>
    </source>
</evidence>
<proteinExistence type="predicted"/>
<evidence type="ECO:0000259" key="9">
    <source>
        <dbReference type="Pfam" id="PF23639"/>
    </source>
</evidence>
<evidence type="ECO:0000256" key="2">
    <source>
        <dbReference type="ARBA" id="ARBA00022515"/>
    </source>
</evidence>
<organism evidence="10 11">
    <name type="scientific">Sphingomonas hylomeconis</name>
    <dbReference type="NCBI Taxonomy" id="1395958"/>
    <lineage>
        <taxon>Bacteria</taxon>
        <taxon>Pseudomonadati</taxon>
        <taxon>Pseudomonadota</taxon>
        <taxon>Alphaproteobacteria</taxon>
        <taxon>Sphingomonadales</taxon>
        <taxon>Sphingomonadaceae</taxon>
        <taxon>Sphingomonas</taxon>
    </lineage>
</organism>
<evidence type="ECO:0000259" key="8">
    <source>
        <dbReference type="Pfam" id="PF13362"/>
    </source>
</evidence>
<evidence type="ECO:0000256" key="5">
    <source>
        <dbReference type="ARBA" id="ARBA00022705"/>
    </source>
</evidence>
<keyword evidence="4" id="KW-0548">Nucleotidyltransferase</keyword>
<comment type="caution">
    <text evidence="10">The sequence shown here is derived from an EMBL/GenBank/DDBJ whole genome shotgun (WGS) entry which is preliminary data.</text>
</comment>
<evidence type="ECO:0000256" key="1">
    <source>
        <dbReference type="ARBA" id="ARBA00022478"/>
    </source>
</evidence>
<evidence type="ECO:0000313" key="11">
    <source>
        <dbReference type="Proteomes" id="UP001595713"/>
    </source>
</evidence>
<keyword evidence="1" id="KW-0240">DNA-directed RNA polymerase</keyword>
<dbReference type="Gene3D" id="3.90.580.10">
    <property type="entry name" value="Zinc finger, CHC2-type domain"/>
    <property type="match status" value="1"/>
</dbReference>
<dbReference type="Pfam" id="PF13362">
    <property type="entry name" value="Toprim_3"/>
    <property type="match status" value="1"/>
</dbReference>
<accession>A0ABV7SRY5</accession>
<dbReference type="Pfam" id="PF23639">
    <property type="entry name" value="DUF7146"/>
    <property type="match status" value="1"/>
</dbReference>
<feature type="domain" description="Toprim" evidence="8">
    <location>
        <begin position="208"/>
        <end position="298"/>
    </location>
</feature>
<protein>
    <submittedName>
        <fullName evidence="10">Toprim domain-containing protein</fullName>
    </submittedName>
</protein>
<feature type="region of interest" description="Disordered" evidence="7">
    <location>
        <begin position="300"/>
        <end position="321"/>
    </location>
</feature>
<dbReference type="InterPro" id="IPR036977">
    <property type="entry name" value="DNA_primase_Znf_CHC2"/>
</dbReference>
<dbReference type="InterPro" id="IPR006171">
    <property type="entry name" value="TOPRIM_dom"/>
</dbReference>
<dbReference type="InterPro" id="IPR055570">
    <property type="entry name" value="DUF7146"/>
</dbReference>
<evidence type="ECO:0000256" key="3">
    <source>
        <dbReference type="ARBA" id="ARBA00022679"/>
    </source>
</evidence>
<evidence type="ECO:0000313" key="10">
    <source>
        <dbReference type="EMBL" id="MFC3579238.1"/>
    </source>
</evidence>
<gene>
    <name evidence="10" type="ORF">ACFONA_03595</name>
</gene>
<evidence type="ECO:0000256" key="4">
    <source>
        <dbReference type="ARBA" id="ARBA00022695"/>
    </source>
</evidence>
<keyword evidence="11" id="KW-1185">Reference proteome</keyword>
<sequence length="321" mass="34450">MPNTTQLSTDLTLQAQAAALVGALGGAWHERGSMCRCPAHDDRTPSLSVRVGERALLFKCFAGCTAAEILAALRRLRIPVSPACHAPAAMRLLLPHDPAMSARAVQIWRSARRLAGSRGEAYLAARGIRTGSVALRYHPHTPIGRGHAVRFRPALIAAVRQGDAVVAVQRLFLDPGRPALAADMVQPKRLLGRPGSGAVMLATAGNRLGLAQGVETALSAAALLDMPVWAALGSERLPRVDIPAGVRRLVLLPDNDRAGRLAARRAREAHLRDDLEIETLWPWAGLNDWNDVLRQEGERGGGRVAASGLTVRARRHDKEPP</sequence>
<keyword evidence="5" id="KW-0235">DNA replication</keyword>
<keyword evidence="3" id="KW-0808">Transferase</keyword>
<keyword evidence="6" id="KW-0804">Transcription</keyword>
<keyword evidence="2" id="KW-0639">Primosome</keyword>
<name>A0ABV7SRY5_9SPHN</name>
<evidence type="ECO:0000256" key="7">
    <source>
        <dbReference type="SAM" id="MobiDB-lite"/>
    </source>
</evidence>
<dbReference type="EMBL" id="JBHRXP010000001">
    <property type="protein sequence ID" value="MFC3579238.1"/>
    <property type="molecule type" value="Genomic_DNA"/>
</dbReference>
<feature type="domain" description="DUF7146" evidence="9">
    <location>
        <begin position="101"/>
        <end position="200"/>
    </location>
</feature>
<reference evidence="11" key="1">
    <citation type="journal article" date="2019" name="Int. J. Syst. Evol. Microbiol.">
        <title>The Global Catalogue of Microorganisms (GCM) 10K type strain sequencing project: providing services to taxonomists for standard genome sequencing and annotation.</title>
        <authorList>
            <consortium name="The Broad Institute Genomics Platform"/>
            <consortium name="The Broad Institute Genome Sequencing Center for Infectious Disease"/>
            <person name="Wu L."/>
            <person name="Ma J."/>
        </authorList>
    </citation>
    <scope>NUCLEOTIDE SEQUENCE [LARGE SCALE GENOMIC DNA]</scope>
    <source>
        <strain evidence="11">KCTC 42739</strain>
    </source>
</reference>
<dbReference type="Proteomes" id="UP001595713">
    <property type="component" value="Unassembled WGS sequence"/>
</dbReference>
<dbReference type="RefSeq" id="WP_261295209.1">
    <property type="nucleotide sequence ID" value="NZ_JANQBK010000014.1"/>
</dbReference>